<feature type="compositionally biased region" description="Acidic residues" evidence="4">
    <location>
        <begin position="422"/>
        <end position="434"/>
    </location>
</feature>
<evidence type="ECO:0000256" key="1">
    <source>
        <dbReference type="ARBA" id="ARBA00004123"/>
    </source>
</evidence>
<evidence type="ECO:0000256" key="4">
    <source>
        <dbReference type="SAM" id="MobiDB-lite"/>
    </source>
</evidence>
<dbReference type="EMBL" id="MIGC01000547">
    <property type="protein sequence ID" value="PHJ24765.1"/>
    <property type="molecule type" value="Genomic_DNA"/>
</dbReference>
<feature type="compositionally biased region" description="Basic and acidic residues" evidence="4">
    <location>
        <begin position="571"/>
        <end position="585"/>
    </location>
</feature>
<evidence type="ECO:0000256" key="2">
    <source>
        <dbReference type="ARBA" id="ARBA00006076"/>
    </source>
</evidence>
<dbReference type="GO" id="GO:0000481">
    <property type="term" value="P:maturation of 5S rRNA"/>
    <property type="evidence" value="ECO:0007669"/>
    <property type="project" value="TreeGrafter"/>
</dbReference>
<feature type="compositionally biased region" description="Basic and acidic residues" evidence="4">
    <location>
        <begin position="51"/>
        <end position="60"/>
    </location>
</feature>
<comment type="subcellular location">
    <subcellularLocation>
        <location evidence="1">Nucleus</location>
    </subcellularLocation>
</comment>
<feature type="region of interest" description="Disordered" evidence="4">
    <location>
        <begin position="399"/>
        <end position="587"/>
    </location>
</feature>
<keyword evidence="6" id="KW-1185">Reference proteome</keyword>
<dbReference type="PANTHER" id="PTHR14152">
    <property type="entry name" value="SQUAMOUS CELL CARCINOMA ANTIGEN RECOGNISED BY CYTOTOXIC T LYMPHOCYTES"/>
    <property type="match status" value="1"/>
</dbReference>
<dbReference type="GO" id="GO:0045292">
    <property type="term" value="P:mRNA cis splicing, via spliceosome"/>
    <property type="evidence" value="ECO:0007669"/>
    <property type="project" value="TreeGrafter"/>
</dbReference>
<feature type="compositionally biased region" description="Basic and acidic residues" evidence="4">
    <location>
        <begin position="700"/>
        <end position="721"/>
    </location>
</feature>
<proteinExistence type="inferred from homology"/>
<feature type="compositionally biased region" description="Acidic residues" evidence="4">
    <location>
        <begin position="533"/>
        <end position="543"/>
    </location>
</feature>
<evidence type="ECO:0000256" key="3">
    <source>
        <dbReference type="ARBA" id="ARBA00023242"/>
    </source>
</evidence>
<dbReference type="AlphaFoldDB" id="A0A2C6LCG7"/>
<evidence type="ECO:0000313" key="5">
    <source>
        <dbReference type="EMBL" id="PHJ24765.1"/>
    </source>
</evidence>
<feature type="region of interest" description="Disordered" evidence="4">
    <location>
        <begin position="604"/>
        <end position="657"/>
    </location>
</feature>
<organism evidence="5 6">
    <name type="scientific">Cystoisospora suis</name>
    <dbReference type="NCBI Taxonomy" id="483139"/>
    <lineage>
        <taxon>Eukaryota</taxon>
        <taxon>Sar</taxon>
        <taxon>Alveolata</taxon>
        <taxon>Apicomplexa</taxon>
        <taxon>Conoidasida</taxon>
        <taxon>Coccidia</taxon>
        <taxon>Eucoccidiorida</taxon>
        <taxon>Eimeriorina</taxon>
        <taxon>Sarcocystidae</taxon>
        <taxon>Cystoisospora</taxon>
    </lineage>
</organism>
<evidence type="ECO:0000313" key="6">
    <source>
        <dbReference type="Proteomes" id="UP000221165"/>
    </source>
</evidence>
<reference evidence="5 6" key="1">
    <citation type="journal article" date="2017" name="Int. J. Parasitol.">
        <title>The genome of the protozoan parasite Cystoisospora suis and a reverse vaccinology approach to identify vaccine candidates.</title>
        <authorList>
            <person name="Palmieri N."/>
            <person name="Shrestha A."/>
            <person name="Ruttkowski B."/>
            <person name="Beck T."/>
            <person name="Vogl C."/>
            <person name="Tomley F."/>
            <person name="Blake D.P."/>
            <person name="Joachim A."/>
        </authorList>
    </citation>
    <scope>NUCLEOTIDE SEQUENCE [LARGE SCALE GENOMIC DNA]</scope>
    <source>
        <strain evidence="5 6">Wien I</strain>
    </source>
</reference>
<dbReference type="GO" id="GO:0046540">
    <property type="term" value="C:U4/U6 x U5 tri-snRNP complex"/>
    <property type="evidence" value="ECO:0007669"/>
    <property type="project" value="TreeGrafter"/>
</dbReference>
<dbReference type="RefSeq" id="XP_067926437.1">
    <property type="nucleotide sequence ID" value="XM_068061586.1"/>
</dbReference>
<gene>
    <name evidence="5" type="ORF">CSUI_001380</name>
</gene>
<dbReference type="OrthoDB" id="5583at2759"/>
<keyword evidence="3" id="KW-0539">Nucleus</keyword>
<name>A0A2C6LCG7_9APIC</name>
<dbReference type="InterPro" id="IPR005011">
    <property type="entry name" value="SNU66/SART1"/>
</dbReference>
<feature type="compositionally biased region" description="Basic and acidic residues" evidence="4">
    <location>
        <begin position="455"/>
        <end position="471"/>
    </location>
</feature>
<feature type="compositionally biased region" description="Basic residues" evidence="4">
    <location>
        <begin position="399"/>
        <end position="408"/>
    </location>
</feature>
<comment type="similarity">
    <text evidence="2">Belongs to the SNU66/SART1 family.</text>
</comment>
<comment type="caution">
    <text evidence="5">The sequence shown here is derived from an EMBL/GenBank/DDBJ whole genome shotgun (WGS) entry which is preliminary data.</text>
</comment>
<protein>
    <submittedName>
        <fullName evidence="5">Sart-1 family protein</fullName>
    </submittedName>
</protein>
<feature type="compositionally biased region" description="Basic residues" evidence="4">
    <location>
        <begin position="559"/>
        <end position="570"/>
    </location>
</feature>
<feature type="region of interest" description="Disordered" evidence="4">
    <location>
        <begin position="681"/>
        <end position="735"/>
    </location>
</feature>
<feature type="compositionally biased region" description="Basic and acidic residues" evidence="4">
    <location>
        <begin position="498"/>
        <end position="509"/>
    </location>
</feature>
<accession>A0A2C6LCG7</accession>
<feature type="compositionally biased region" description="Low complexity" evidence="4">
    <location>
        <begin position="475"/>
        <end position="485"/>
    </location>
</feature>
<feature type="region of interest" description="Disordered" evidence="4">
    <location>
        <begin position="49"/>
        <end position="84"/>
    </location>
</feature>
<dbReference type="Pfam" id="PF03343">
    <property type="entry name" value="SART-1"/>
    <property type="match status" value="2"/>
</dbReference>
<feature type="region of interest" description="Disordered" evidence="4">
    <location>
        <begin position="128"/>
        <end position="198"/>
    </location>
</feature>
<feature type="compositionally biased region" description="Low complexity" evidence="4">
    <location>
        <begin position="686"/>
        <end position="698"/>
    </location>
</feature>
<dbReference type="GeneID" id="94424797"/>
<dbReference type="Proteomes" id="UP000221165">
    <property type="component" value="Unassembled WGS sequence"/>
</dbReference>
<dbReference type="VEuPathDB" id="ToxoDB:CSUI_001380"/>
<dbReference type="PANTHER" id="PTHR14152:SF5">
    <property type="entry name" value="U4_U6.U5 TRI-SNRNP-ASSOCIATED PROTEIN 1"/>
    <property type="match status" value="1"/>
</dbReference>
<sequence length="865" mass="95701">MQRKSAFPSMRRTGCAGSWDLSRFASTSAETRSEALEGNVLFCFPRTCQTNKEKDGDGRGADIPPGRGETAEDVSDRKKAARRLRQKVEEKKLKATHAAVIQGPTIADLADADLDDPAAWVAHMRKQEREKKVLASQGRLDAAHYDDSDDEDLPRTSQKKHGSGDFLSGRDVSSKRRRTDVSGLVSGGEDPVADKSGGDVKVVHNLKDFEEGEEVVLTLKDTSILTEEGDLNDDIDTLESVHLAEMQRLRVKLKNKQKKAVYDPTEDWEEGEDGPKKKEILQHYDDWEQENLAARGKASLPGEAKGFILPNLQGAELDEPAEVQVALLMERQKTLQRAKQGLMRSSYVTVPGPYFDETRDLVTADGRIKYDASGPTAAIPGEEMTAKQEEKSVTFRKLRKKKVSKKKQGAAFWRELLSGGAPEEEGEARDDESDAIQPALQSARKADRHHGSRSGRQESKKVDVQKEHVRQALDAAATSSTAHTSPAPPAPQSLSSPEARKEHQARAEETDCPDSGLGIEKGKSGRGLSGAEAQEESVSDDDSAYVGSVDRELQETLQKQRRLANLKLKKREQVGEDEGKGEVTEKTVQAKLLDLLDRAKNHCAVVDDDLLPDPLPVLPSSSGGDRDSSTRGAAPAARRIPLPEEEEGSGLQLTTTTEFCRSIQTPLEKIQTMKQEVFTGSRLFRQQQASQTKSSSSAEGRGKKEGDGAVEEKSVEDKEGTSSDEDETEDVGFMNESPIGLGVAEALKYLQSKSHFSLDKMRQRRRRPDELPLHKPLGEKEIKLDHRDQYGNVMTPKDAFRQISWRFHGKYPSLRKQEKKMKKMDIERKLLCNPMEALPTLNALQKLQETEKASHLVLTGGSLDH</sequence>